<evidence type="ECO:0000313" key="14">
    <source>
        <dbReference type="Proteomes" id="UP000549394"/>
    </source>
</evidence>
<evidence type="ECO:0000256" key="11">
    <source>
        <dbReference type="SAM" id="Phobius"/>
    </source>
</evidence>
<keyword evidence="3" id="KW-1003">Cell membrane</keyword>
<proteinExistence type="predicted"/>
<dbReference type="EMBL" id="CAJFCJ010000019">
    <property type="protein sequence ID" value="CAD5123264.1"/>
    <property type="molecule type" value="Genomic_DNA"/>
</dbReference>
<evidence type="ECO:0000256" key="3">
    <source>
        <dbReference type="ARBA" id="ARBA00022475"/>
    </source>
</evidence>
<keyword evidence="5" id="KW-0732">Signal</keyword>
<feature type="transmembrane region" description="Helical" evidence="11">
    <location>
        <begin position="57"/>
        <end position="78"/>
    </location>
</feature>
<dbReference type="PROSITE" id="PS50125">
    <property type="entry name" value="GUANYLATE_CYCLASE_2"/>
    <property type="match status" value="1"/>
</dbReference>
<dbReference type="PANTHER" id="PTHR11920">
    <property type="entry name" value="GUANYLYL CYCLASE"/>
    <property type="match status" value="1"/>
</dbReference>
<dbReference type="GO" id="GO:0001653">
    <property type="term" value="F:peptide receptor activity"/>
    <property type="evidence" value="ECO:0007669"/>
    <property type="project" value="TreeGrafter"/>
</dbReference>
<keyword evidence="7 11" id="KW-1133">Transmembrane helix</keyword>
<dbReference type="InterPro" id="IPR029787">
    <property type="entry name" value="Nucleotide_cyclase"/>
</dbReference>
<dbReference type="InterPro" id="IPR001054">
    <property type="entry name" value="A/G_cyclase"/>
</dbReference>
<keyword evidence="14" id="KW-1185">Reference proteome</keyword>
<dbReference type="GO" id="GO:0035556">
    <property type="term" value="P:intracellular signal transduction"/>
    <property type="evidence" value="ECO:0007669"/>
    <property type="project" value="InterPro"/>
</dbReference>
<name>A0A7I8W3W5_9ANNE</name>
<dbReference type="SMART" id="SM00044">
    <property type="entry name" value="CYCc"/>
    <property type="match status" value="1"/>
</dbReference>
<dbReference type="SUPFAM" id="SSF55073">
    <property type="entry name" value="Nucleotide cyclase"/>
    <property type="match status" value="1"/>
</dbReference>
<evidence type="ECO:0000256" key="9">
    <source>
        <dbReference type="ARBA" id="ARBA00023180"/>
    </source>
</evidence>
<dbReference type="AlphaFoldDB" id="A0A7I8W3W5"/>
<dbReference type="CDD" id="cd07302">
    <property type="entry name" value="CHD"/>
    <property type="match status" value="1"/>
</dbReference>
<evidence type="ECO:0000256" key="5">
    <source>
        <dbReference type="ARBA" id="ARBA00022729"/>
    </source>
</evidence>
<dbReference type="Proteomes" id="UP000549394">
    <property type="component" value="Unassembled WGS sequence"/>
</dbReference>
<evidence type="ECO:0000256" key="10">
    <source>
        <dbReference type="ARBA" id="ARBA00023239"/>
    </source>
</evidence>
<evidence type="ECO:0000256" key="8">
    <source>
        <dbReference type="ARBA" id="ARBA00023136"/>
    </source>
</evidence>
<dbReference type="PANTHER" id="PTHR11920:SF499">
    <property type="entry name" value="GUANYLATE CYCLASE DOMAIN-CONTAINING PROTEIN"/>
    <property type="match status" value="1"/>
</dbReference>
<gene>
    <name evidence="13" type="ORF">DGYR_LOCUS10957</name>
</gene>
<keyword evidence="6" id="KW-0547">Nucleotide-binding</keyword>
<evidence type="ECO:0000256" key="6">
    <source>
        <dbReference type="ARBA" id="ARBA00022741"/>
    </source>
</evidence>
<dbReference type="GO" id="GO:0004016">
    <property type="term" value="F:adenylate cyclase activity"/>
    <property type="evidence" value="ECO:0007669"/>
    <property type="project" value="TreeGrafter"/>
</dbReference>
<accession>A0A7I8W3W5</accession>
<feature type="domain" description="Guanylate cyclase" evidence="12">
    <location>
        <begin position="413"/>
        <end position="543"/>
    </location>
</feature>
<dbReference type="GO" id="GO:0007168">
    <property type="term" value="P:receptor guanylyl cyclase signaling pathway"/>
    <property type="evidence" value="ECO:0007669"/>
    <property type="project" value="TreeGrafter"/>
</dbReference>
<sequence>MHKLELDNIPKVNYKCWECFSGSSEFDSNEHAFLGGDPSTRTGRHTQKRQIRILPQVPVVCCGIFTFVMLSLAVKALVTSNLMNRRVDRTEKLVNVVFFLRRERHQVLEYITTDGTGLTRTMGEVYSDTDKSINEISFYERQETLKKKLKDHRESTKLERRFIPEELEFYTKISKDLLSYSITKLINDGKTKSWNTITSWIWLFRTEESLDICDSIAYIKFKNKLFTRQLFYTFIENDLLAKEDLDMAFNYDGKSREMYENLYLKNSLLKLKVEDLLNQVKTIDDNSTDDLSLYWAKWFGYYKQIITDIRLEALRRKKTNLNEIYKTAAIESSIHLILLAIIVICIGPLLNISSKRTVISMHSLTVSISKNQRELKSQKRKTEVLLREMLPRSVAYKFLKGEEVEPQFFDCVTVLFSDIADFNQITSRSAPLQIVEFLNVIYNLIDDCVSKFDVYKVETIGAVYMVVSGLPMANGNKHAVEISKLALAMLRKTGDMDMEVINDKKLLLRIGIHTGSCVAGIVGNKMPRYCLFGDTINTASRMQTNGLPRKIHMSKTTKEKLDLQNDEWITEERGTIEIKGKGQMKTFWLIGRLRNQKLSLPESETSGIENTNE</sequence>
<organism evidence="13 14">
    <name type="scientific">Dimorphilus gyrociliatus</name>
    <dbReference type="NCBI Taxonomy" id="2664684"/>
    <lineage>
        <taxon>Eukaryota</taxon>
        <taxon>Metazoa</taxon>
        <taxon>Spiralia</taxon>
        <taxon>Lophotrochozoa</taxon>
        <taxon>Annelida</taxon>
        <taxon>Polychaeta</taxon>
        <taxon>Polychaeta incertae sedis</taxon>
        <taxon>Dinophilidae</taxon>
        <taxon>Dimorphilus</taxon>
    </lineage>
</organism>
<reference evidence="13 14" key="1">
    <citation type="submission" date="2020-08" db="EMBL/GenBank/DDBJ databases">
        <authorList>
            <person name="Hejnol A."/>
        </authorList>
    </citation>
    <scope>NUCLEOTIDE SEQUENCE [LARGE SCALE GENOMIC DNA]</scope>
</reference>
<evidence type="ECO:0000256" key="7">
    <source>
        <dbReference type="ARBA" id="ARBA00022989"/>
    </source>
</evidence>
<keyword evidence="9" id="KW-0325">Glycoprotein</keyword>
<evidence type="ECO:0000313" key="13">
    <source>
        <dbReference type="EMBL" id="CAD5123264.1"/>
    </source>
</evidence>
<evidence type="ECO:0000256" key="4">
    <source>
        <dbReference type="ARBA" id="ARBA00022692"/>
    </source>
</evidence>
<keyword evidence="10" id="KW-0456">Lyase</keyword>
<dbReference type="FunFam" id="3.30.70.1230:FF:000050">
    <property type="entry name" value="Guanylate cyclase"/>
    <property type="match status" value="1"/>
</dbReference>
<dbReference type="GO" id="GO:0005886">
    <property type="term" value="C:plasma membrane"/>
    <property type="evidence" value="ECO:0007669"/>
    <property type="project" value="UniProtKB-SubCell"/>
</dbReference>
<comment type="subcellular location">
    <subcellularLocation>
        <location evidence="2">Cell membrane</location>
    </subcellularLocation>
    <subcellularLocation>
        <location evidence="1">Membrane</location>
        <topology evidence="1">Single-pass membrane protein</topology>
    </subcellularLocation>
</comment>
<evidence type="ECO:0000256" key="2">
    <source>
        <dbReference type="ARBA" id="ARBA00004236"/>
    </source>
</evidence>
<evidence type="ECO:0000259" key="12">
    <source>
        <dbReference type="PROSITE" id="PS50125"/>
    </source>
</evidence>
<protein>
    <submittedName>
        <fullName evidence="13">DgyrCDS11621</fullName>
    </submittedName>
</protein>
<dbReference type="OrthoDB" id="60033at2759"/>
<dbReference type="GO" id="GO:0004383">
    <property type="term" value="F:guanylate cyclase activity"/>
    <property type="evidence" value="ECO:0007669"/>
    <property type="project" value="TreeGrafter"/>
</dbReference>
<evidence type="ECO:0000256" key="1">
    <source>
        <dbReference type="ARBA" id="ARBA00004167"/>
    </source>
</evidence>
<dbReference type="Pfam" id="PF00211">
    <property type="entry name" value="Guanylate_cyc"/>
    <property type="match status" value="1"/>
</dbReference>
<dbReference type="GO" id="GO:0000166">
    <property type="term" value="F:nucleotide binding"/>
    <property type="evidence" value="ECO:0007669"/>
    <property type="project" value="UniProtKB-KW"/>
</dbReference>
<keyword evidence="4 11" id="KW-0812">Transmembrane</keyword>
<dbReference type="InterPro" id="IPR050401">
    <property type="entry name" value="Cyclic_nucleotide_synthase"/>
</dbReference>
<comment type="caution">
    <text evidence="13">The sequence shown here is derived from an EMBL/GenBank/DDBJ whole genome shotgun (WGS) entry which is preliminary data.</text>
</comment>
<dbReference type="Gene3D" id="3.30.70.1230">
    <property type="entry name" value="Nucleotide cyclase"/>
    <property type="match status" value="1"/>
</dbReference>
<keyword evidence="8 11" id="KW-0472">Membrane</keyword>